<keyword evidence="5 6" id="KW-0687">Ribonucleoprotein</keyword>
<dbReference type="OrthoDB" id="9793353at2"/>
<dbReference type="FunFam" id="3.30.70.330:FF:000001">
    <property type="entry name" value="50S ribosomal protein L23"/>
    <property type="match status" value="1"/>
</dbReference>
<comment type="subunit">
    <text evidence="6">Part of the 50S ribosomal subunit. Contacts protein L29, and trigger factor when it is bound to the ribosome.</text>
</comment>
<name>A0A5C1AL79_9BACT</name>
<dbReference type="InterPro" id="IPR013025">
    <property type="entry name" value="Ribosomal_uL23-like"/>
</dbReference>
<dbReference type="InterPro" id="IPR012677">
    <property type="entry name" value="Nucleotide-bd_a/b_plait_sf"/>
</dbReference>
<dbReference type="HAMAP" id="MF_01369_B">
    <property type="entry name" value="Ribosomal_uL23_B"/>
    <property type="match status" value="1"/>
</dbReference>
<dbReference type="AlphaFoldDB" id="A0A5C1AL79"/>
<dbReference type="GO" id="GO:0005840">
    <property type="term" value="C:ribosome"/>
    <property type="evidence" value="ECO:0007669"/>
    <property type="project" value="UniProtKB-KW"/>
</dbReference>
<dbReference type="GO" id="GO:0003735">
    <property type="term" value="F:structural constituent of ribosome"/>
    <property type="evidence" value="ECO:0007669"/>
    <property type="project" value="InterPro"/>
</dbReference>
<evidence type="ECO:0000313" key="8">
    <source>
        <dbReference type="EMBL" id="QEL19991.1"/>
    </source>
</evidence>
<gene>
    <name evidence="6" type="primary">rplW</name>
    <name evidence="8" type="ORF">PX52LOC_07075</name>
</gene>
<evidence type="ECO:0000256" key="5">
    <source>
        <dbReference type="ARBA" id="ARBA00023274"/>
    </source>
</evidence>
<dbReference type="EMBL" id="CP042425">
    <property type="protein sequence ID" value="QEL19991.1"/>
    <property type="molecule type" value="Genomic_DNA"/>
</dbReference>
<dbReference type="KEGG" id="lrs:PX52LOC_07075"/>
<evidence type="ECO:0000256" key="1">
    <source>
        <dbReference type="ARBA" id="ARBA00006700"/>
    </source>
</evidence>
<comment type="similarity">
    <text evidence="1 6 7">Belongs to the universal ribosomal protein uL23 family.</text>
</comment>
<dbReference type="RefSeq" id="WP_149114326.1">
    <property type="nucleotide sequence ID" value="NZ_CP042425.1"/>
</dbReference>
<keyword evidence="2 6" id="KW-0699">rRNA-binding</keyword>
<dbReference type="GO" id="GO:1990904">
    <property type="term" value="C:ribonucleoprotein complex"/>
    <property type="evidence" value="ECO:0007669"/>
    <property type="project" value="UniProtKB-KW"/>
</dbReference>
<evidence type="ECO:0000256" key="6">
    <source>
        <dbReference type="HAMAP-Rule" id="MF_01369"/>
    </source>
</evidence>
<dbReference type="Pfam" id="PF00276">
    <property type="entry name" value="Ribosomal_L23"/>
    <property type="match status" value="1"/>
</dbReference>
<evidence type="ECO:0000256" key="3">
    <source>
        <dbReference type="ARBA" id="ARBA00022884"/>
    </source>
</evidence>
<dbReference type="NCBIfam" id="NF004363">
    <property type="entry name" value="PRK05738.2-4"/>
    <property type="match status" value="1"/>
</dbReference>
<organism evidence="8 9">
    <name type="scientific">Limnoglobus roseus</name>
    <dbReference type="NCBI Taxonomy" id="2598579"/>
    <lineage>
        <taxon>Bacteria</taxon>
        <taxon>Pseudomonadati</taxon>
        <taxon>Planctomycetota</taxon>
        <taxon>Planctomycetia</taxon>
        <taxon>Gemmatales</taxon>
        <taxon>Gemmataceae</taxon>
        <taxon>Limnoglobus</taxon>
    </lineage>
</organism>
<reference evidence="9" key="1">
    <citation type="submission" date="2019-08" db="EMBL/GenBank/DDBJ databases">
        <title>Limnoglobus roseus gen. nov., sp. nov., a novel freshwater planctomycete with a giant genome from the family Gemmataceae.</title>
        <authorList>
            <person name="Kulichevskaya I.S."/>
            <person name="Naumoff D.G."/>
            <person name="Miroshnikov K."/>
            <person name="Ivanova A."/>
            <person name="Philippov D.A."/>
            <person name="Hakobyan A."/>
            <person name="Rijpstra I.C."/>
            <person name="Sinninghe Damste J.S."/>
            <person name="Liesack W."/>
            <person name="Dedysh S.N."/>
        </authorList>
    </citation>
    <scope>NUCLEOTIDE SEQUENCE [LARGE SCALE GENOMIC DNA]</scope>
    <source>
        <strain evidence="9">PX52</strain>
    </source>
</reference>
<dbReference type="PANTHER" id="PTHR11620">
    <property type="entry name" value="60S RIBOSOMAL PROTEIN L23A"/>
    <property type="match status" value="1"/>
</dbReference>
<proteinExistence type="inferred from homology"/>
<dbReference type="InterPro" id="IPR012678">
    <property type="entry name" value="Ribosomal_uL23/eL15/eS24_sf"/>
</dbReference>
<keyword evidence="3 6" id="KW-0694">RNA-binding</keyword>
<evidence type="ECO:0000256" key="4">
    <source>
        <dbReference type="ARBA" id="ARBA00022980"/>
    </source>
</evidence>
<dbReference type="InterPro" id="IPR001014">
    <property type="entry name" value="Ribosomal_uL23_CS"/>
</dbReference>
<dbReference type="Proteomes" id="UP000324974">
    <property type="component" value="Chromosome"/>
</dbReference>
<protein>
    <recommendedName>
        <fullName evidence="6">Large ribosomal subunit protein uL23</fullName>
    </recommendedName>
</protein>
<evidence type="ECO:0000256" key="7">
    <source>
        <dbReference type="RuleBase" id="RU003934"/>
    </source>
</evidence>
<dbReference type="PROSITE" id="PS00050">
    <property type="entry name" value="RIBOSOMAL_L23"/>
    <property type="match status" value="1"/>
</dbReference>
<keyword evidence="9" id="KW-1185">Reference proteome</keyword>
<dbReference type="SUPFAM" id="SSF54189">
    <property type="entry name" value="Ribosomal proteins S24e, L23 and L15e"/>
    <property type="match status" value="1"/>
</dbReference>
<keyword evidence="4 6" id="KW-0689">Ribosomal protein</keyword>
<accession>A0A5C1AL79</accession>
<dbReference type="GO" id="GO:0006412">
    <property type="term" value="P:translation"/>
    <property type="evidence" value="ECO:0007669"/>
    <property type="project" value="UniProtKB-UniRule"/>
</dbReference>
<dbReference type="GO" id="GO:0019843">
    <property type="term" value="F:rRNA binding"/>
    <property type="evidence" value="ECO:0007669"/>
    <property type="project" value="UniProtKB-UniRule"/>
</dbReference>
<dbReference type="Gene3D" id="3.30.70.330">
    <property type="match status" value="1"/>
</dbReference>
<comment type="function">
    <text evidence="6">One of the early assembly proteins it binds 23S rRNA. One of the proteins that surrounds the polypeptide exit tunnel on the outside of the ribosome. Forms the main docking site for trigger factor binding to the ribosome.</text>
</comment>
<evidence type="ECO:0000313" key="9">
    <source>
        <dbReference type="Proteomes" id="UP000324974"/>
    </source>
</evidence>
<evidence type="ECO:0000256" key="2">
    <source>
        <dbReference type="ARBA" id="ARBA00022730"/>
    </source>
</evidence>
<sequence length="120" mass="13956">MRTRPRPAKYVRKLANRQPTVHGEPGIELRPYQIVIRPLVTEKGTHQSTRYNSYTFMVNPIATKVQIAAAVKELFNVRVESVRTQTRKGKQARFRQSMGQQPSWKKAIVTLNEEDKIDFF</sequence>